<organism evidence="1">
    <name type="scientific">Desulfobacca acetoxidans</name>
    <dbReference type="NCBI Taxonomy" id="60893"/>
    <lineage>
        <taxon>Bacteria</taxon>
        <taxon>Pseudomonadati</taxon>
        <taxon>Thermodesulfobacteriota</taxon>
        <taxon>Desulfobaccia</taxon>
        <taxon>Desulfobaccales</taxon>
        <taxon>Desulfobaccaceae</taxon>
        <taxon>Desulfobacca</taxon>
    </lineage>
</organism>
<dbReference type="AlphaFoldDB" id="A0A7C5EXS7"/>
<evidence type="ECO:0000313" key="1">
    <source>
        <dbReference type="EMBL" id="HGZ12645.1"/>
    </source>
</evidence>
<keyword evidence="1" id="KW-0378">Hydrolase</keyword>
<comment type="caution">
    <text evidence="1">The sequence shown here is derived from an EMBL/GenBank/DDBJ whole genome shotgun (WGS) entry which is preliminary data.</text>
</comment>
<dbReference type="GO" id="GO:0016788">
    <property type="term" value="F:hydrolase activity, acting on ester bonds"/>
    <property type="evidence" value="ECO:0007669"/>
    <property type="project" value="UniProtKB-ARBA"/>
</dbReference>
<accession>A0A7C5EXS7</accession>
<name>A0A7C5EXS7_9BACT</name>
<sequence length="309" mass="35163">MKSSVRWPGFTFMVLVILAVAELMACLTTRYVAQKRGIYFYLPHITESYESYQKRLNPLLGWLSPDSATKRNDFYDSSGSRRTPAFPDPRSTPACVSLYGDSFTEAVGVDHEHAWGNILAKLLNCRVANYGVAGYGTDQAFLRYQANREDRAQVVILGFFAENIQRNVNQLRNFLGPSPQFQTKPRFVLDPQGRLTLEPIPLFSKEEYALAPQEPKRFFLHDFFVPGGPSGSHFSSFPYLWRFLGASRPFFKKVVYGIHPYMEMYRSGHPSRALELTVAIMEAFSNTARQRGQEPLVLVIPNIAMYSDT</sequence>
<protein>
    <submittedName>
        <fullName evidence="1">SGNH/GDSL hydrolase family protein</fullName>
    </submittedName>
</protein>
<gene>
    <name evidence="1" type="ORF">ENW48_10600</name>
</gene>
<reference evidence="1" key="1">
    <citation type="journal article" date="2020" name="mSystems">
        <title>Genome- and Community-Level Interaction Insights into Carbon Utilization and Element Cycling Functions of Hydrothermarchaeota in Hydrothermal Sediment.</title>
        <authorList>
            <person name="Zhou Z."/>
            <person name="Liu Y."/>
            <person name="Xu W."/>
            <person name="Pan J."/>
            <person name="Luo Z.H."/>
            <person name="Li M."/>
        </authorList>
    </citation>
    <scope>NUCLEOTIDE SEQUENCE [LARGE SCALE GENOMIC DNA]</scope>
    <source>
        <strain evidence="1">SpSt-853</strain>
    </source>
</reference>
<dbReference type="Gene3D" id="3.40.50.1110">
    <property type="entry name" value="SGNH hydrolase"/>
    <property type="match status" value="1"/>
</dbReference>
<proteinExistence type="predicted"/>
<dbReference type="EMBL" id="DTKJ01000073">
    <property type="protein sequence ID" value="HGZ12645.1"/>
    <property type="molecule type" value="Genomic_DNA"/>
</dbReference>
<dbReference type="InterPro" id="IPR036514">
    <property type="entry name" value="SGNH_hydro_sf"/>
</dbReference>
<dbReference type="SUPFAM" id="SSF52266">
    <property type="entry name" value="SGNH hydrolase"/>
    <property type="match status" value="1"/>
</dbReference>